<dbReference type="PRINTS" id="PR00105">
    <property type="entry name" value="C5METTRFRASE"/>
</dbReference>
<dbReference type="GO" id="GO:0009307">
    <property type="term" value="P:DNA restriction-modification system"/>
    <property type="evidence" value="ECO:0007669"/>
    <property type="project" value="UniProtKB-KW"/>
</dbReference>
<proteinExistence type="inferred from homology"/>
<dbReference type="EMBL" id="NOXU01000032">
    <property type="protein sequence ID" value="OYQ31429.1"/>
    <property type="molecule type" value="Genomic_DNA"/>
</dbReference>
<evidence type="ECO:0000256" key="8">
    <source>
        <dbReference type="RuleBase" id="RU000417"/>
    </source>
</evidence>
<evidence type="ECO:0000256" key="6">
    <source>
        <dbReference type="PROSITE-ProRule" id="PRU01016"/>
    </source>
</evidence>
<dbReference type="Gene3D" id="3.40.50.150">
    <property type="entry name" value="Vaccinia Virus protein VP39"/>
    <property type="match status" value="1"/>
</dbReference>
<dbReference type="EC" id="2.1.1.37" evidence="8"/>
<dbReference type="InterPro" id="IPR001525">
    <property type="entry name" value="C5_MeTfrase"/>
</dbReference>
<keyword evidence="4" id="KW-0680">Restriction system</keyword>
<comment type="similarity">
    <text evidence="6 7">Belongs to the class I-like SAM-binding methyltransferase superfamily. C5-methyltransferase family.</text>
</comment>
<evidence type="ECO:0000256" key="4">
    <source>
        <dbReference type="ARBA" id="ARBA00022747"/>
    </source>
</evidence>
<keyword evidence="10" id="KW-1185">Reference proteome</keyword>
<dbReference type="GO" id="GO:0003886">
    <property type="term" value="F:DNA (cytosine-5-)-methyltransferase activity"/>
    <property type="evidence" value="ECO:0007669"/>
    <property type="project" value="UniProtKB-EC"/>
</dbReference>
<dbReference type="AlphaFoldDB" id="A0A255YQE2"/>
<dbReference type="OrthoDB" id="9813719at2"/>
<name>A0A255YQE2_9PROT</name>
<comment type="caution">
    <text evidence="9">The sequence shown here is derived from an EMBL/GenBank/DDBJ whole genome shotgun (WGS) entry which is preliminary data.</text>
</comment>
<keyword evidence="3 6" id="KW-0949">S-adenosyl-L-methionine</keyword>
<dbReference type="Pfam" id="PF00145">
    <property type="entry name" value="DNA_methylase"/>
    <property type="match status" value="1"/>
</dbReference>
<evidence type="ECO:0000256" key="7">
    <source>
        <dbReference type="RuleBase" id="RU000416"/>
    </source>
</evidence>
<organism evidence="9 10">
    <name type="scientific">Niveispirillum lacus</name>
    <dbReference type="NCBI Taxonomy" id="1981099"/>
    <lineage>
        <taxon>Bacteria</taxon>
        <taxon>Pseudomonadati</taxon>
        <taxon>Pseudomonadota</taxon>
        <taxon>Alphaproteobacteria</taxon>
        <taxon>Rhodospirillales</taxon>
        <taxon>Azospirillaceae</taxon>
        <taxon>Niveispirillum</taxon>
    </lineage>
</organism>
<dbReference type="PANTHER" id="PTHR46098">
    <property type="entry name" value="TRNA (CYTOSINE(38)-C(5))-METHYLTRANSFERASE"/>
    <property type="match status" value="1"/>
</dbReference>
<dbReference type="SUPFAM" id="SSF53335">
    <property type="entry name" value="S-adenosyl-L-methionine-dependent methyltransferases"/>
    <property type="match status" value="1"/>
</dbReference>
<dbReference type="GO" id="GO:0032259">
    <property type="term" value="P:methylation"/>
    <property type="evidence" value="ECO:0007669"/>
    <property type="project" value="UniProtKB-KW"/>
</dbReference>
<dbReference type="PANTHER" id="PTHR46098:SF1">
    <property type="entry name" value="TRNA (CYTOSINE(38)-C(5))-METHYLTRANSFERASE"/>
    <property type="match status" value="1"/>
</dbReference>
<evidence type="ECO:0000256" key="1">
    <source>
        <dbReference type="ARBA" id="ARBA00022603"/>
    </source>
</evidence>
<keyword evidence="2 6" id="KW-0808">Transferase</keyword>
<dbReference type="Proteomes" id="UP000216998">
    <property type="component" value="Unassembled WGS sequence"/>
</dbReference>
<dbReference type="InterPro" id="IPR050750">
    <property type="entry name" value="C5-MTase"/>
</dbReference>
<sequence>MPDFYEFFAGGGMARAGLGNGWTCKFANDFSEMKADTYRSNWPSDDLHVGDVNNVTVADISGGAGAADLVWASFPCQDLSLAGNYLGIGHWGDKQKTRSGTFWPFWRLMRGLIDAGRAPKIIALENVYGAITSNNGKDFAAISSSFSGAGYRFGAMVIDAELFLPHSRPRLFFVGVRSDVEIPASIRCSGPADPWHPSSLVAAQQGISAEAQRKWVWWDMPTPPARTKRFADIIQDKPNGVDWHTAAETKALLGLMNPLHLAKVERAKVAGRRMVGGVYKRTRSEDGVKKQRAEVRFDDIAGCLRTPAGGSSRQSILVVDGQRVRSRLLSPREAARLMGLPDTYKLPAGYNDAYHVAGDGVAVPVVRHLAAHIFEPIVASSESATDVVHHTIAAE</sequence>
<keyword evidence="1 6" id="KW-0489">Methyltransferase</keyword>
<evidence type="ECO:0000313" key="9">
    <source>
        <dbReference type="EMBL" id="OYQ31429.1"/>
    </source>
</evidence>
<feature type="active site" evidence="6">
    <location>
        <position position="76"/>
    </location>
</feature>
<dbReference type="PROSITE" id="PS00094">
    <property type="entry name" value="C5_MTASE_1"/>
    <property type="match status" value="1"/>
</dbReference>
<dbReference type="PROSITE" id="PS51679">
    <property type="entry name" value="SAM_MT_C5"/>
    <property type="match status" value="1"/>
</dbReference>
<dbReference type="InterPro" id="IPR029063">
    <property type="entry name" value="SAM-dependent_MTases_sf"/>
</dbReference>
<gene>
    <name evidence="9" type="ORF">CHU95_19960</name>
</gene>
<evidence type="ECO:0000256" key="2">
    <source>
        <dbReference type="ARBA" id="ARBA00022679"/>
    </source>
</evidence>
<dbReference type="NCBIfam" id="TIGR00675">
    <property type="entry name" value="dcm"/>
    <property type="match status" value="1"/>
</dbReference>
<dbReference type="Gene3D" id="3.90.120.10">
    <property type="entry name" value="DNA Methylase, subunit A, domain 2"/>
    <property type="match status" value="1"/>
</dbReference>
<reference evidence="9 10" key="1">
    <citation type="submission" date="2017-07" db="EMBL/GenBank/DDBJ databases">
        <title>Niveispirillum cyanobacteriorum sp. nov., isolated from cyanobacterial aggregates in a eutrophic lake.</title>
        <authorList>
            <person name="Cai H."/>
        </authorList>
    </citation>
    <scope>NUCLEOTIDE SEQUENCE [LARGE SCALE GENOMIC DNA]</scope>
    <source>
        <strain evidence="10">TH1-14</strain>
    </source>
</reference>
<evidence type="ECO:0000313" key="10">
    <source>
        <dbReference type="Proteomes" id="UP000216998"/>
    </source>
</evidence>
<accession>A0A255YQE2</accession>
<evidence type="ECO:0000256" key="3">
    <source>
        <dbReference type="ARBA" id="ARBA00022691"/>
    </source>
</evidence>
<comment type="catalytic activity">
    <reaction evidence="5 8">
        <text>a 2'-deoxycytidine in DNA + S-adenosyl-L-methionine = a 5-methyl-2'-deoxycytidine in DNA + S-adenosyl-L-homocysteine + H(+)</text>
        <dbReference type="Rhea" id="RHEA:13681"/>
        <dbReference type="Rhea" id="RHEA-COMP:11369"/>
        <dbReference type="Rhea" id="RHEA-COMP:11370"/>
        <dbReference type="ChEBI" id="CHEBI:15378"/>
        <dbReference type="ChEBI" id="CHEBI:57856"/>
        <dbReference type="ChEBI" id="CHEBI:59789"/>
        <dbReference type="ChEBI" id="CHEBI:85452"/>
        <dbReference type="ChEBI" id="CHEBI:85454"/>
        <dbReference type="EC" id="2.1.1.37"/>
    </reaction>
</comment>
<dbReference type="InterPro" id="IPR018117">
    <property type="entry name" value="C5_DNA_meth_AS"/>
</dbReference>
<evidence type="ECO:0000256" key="5">
    <source>
        <dbReference type="ARBA" id="ARBA00047422"/>
    </source>
</evidence>
<protein>
    <recommendedName>
        <fullName evidence="8">Cytosine-specific methyltransferase</fullName>
        <ecNumber evidence="8">2.1.1.37</ecNumber>
    </recommendedName>
</protein>
<dbReference type="RefSeq" id="WP_094458108.1">
    <property type="nucleotide sequence ID" value="NZ_NOXU01000032.1"/>
</dbReference>